<proteinExistence type="predicted"/>
<gene>
    <name evidence="1" type="ORF">S01H4_55244</name>
</gene>
<reference evidence="1" key="1">
    <citation type="journal article" date="2014" name="Front. Microbiol.">
        <title>High frequency of phylogenetically diverse reductive dehalogenase-homologous genes in deep subseafloor sedimentary metagenomes.</title>
        <authorList>
            <person name="Kawai M."/>
            <person name="Futagami T."/>
            <person name="Toyoda A."/>
            <person name="Takaki Y."/>
            <person name="Nishi S."/>
            <person name="Hori S."/>
            <person name="Arai W."/>
            <person name="Tsubouchi T."/>
            <person name="Morono Y."/>
            <person name="Uchiyama I."/>
            <person name="Ito T."/>
            <person name="Fujiyama A."/>
            <person name="Inagaki F."/>
            <person name="Takami H."/>
        </authorList>
    </citation>
    <scope>NUCLEOTIDE SEQUENCE</scope>
    <source>
        <strain evidence="1">Expedition CK06-06</strain>
    </source>
</reference>
<dbReference type="EMBL" id="BART01031862">
    <property type="protein sequence ID" value="GAH17794.1"/>
    <property type="molecule type" value="Genomic_DNA"/>
</dbReference>
<protein>
    <submittedName>
        <fullName evidence="1">Uncharacterized protein</fullName>
    </submittedName>
</protein>
<accession>X1EKX0</accession>
<organism evidence="1">
    <name type="scientific">marine sediment metagenome</name>
    <dbReference type="NCBI Taxonomy" id="412755"/>
    <lineage>
        <taxon>unclassified sequences</taxon>
        <taxon>metagenomes</taxon>
        <taxon>ecological metagenomes</taxon>
    </lineage>
</organism>
<sequence length="59" mass="6717">LTSKKDAGDITLTDKEIRGVVKILSNVGLLILHEDDTFSKHKNFDIRKRELLEYLDSSS</sequence>
<comment type="caution">
    <text evidence="1">The sequence shown here is derived from an EMBL/GenBank/DDBJ whole genome shotgun (WGS) entry which is preliminary data.</text>
</comment>
<dbReference type="AlphaFoldDB" id="X1EKX0"/>
<evidence type="ECO:0000313" key="1">
    <source>
        <dbReference type="EMBL" id="GAH17794.1"/>
    </source>
</evidence>
<name>X1EKX0_9ZZZZ</name>
<feature type="non-terminal residue" evidence="1">
    <location>
        <position position="1"/>
    </location>
</feature>